<protein>
    <submittedName>
        <fullName evidence="1">Uncharacterized protein</fullName>
    </submittedName>
</protein>
<name>W7X9J2_TETTS</name>
<evidence type="ECO:0000313" key="2">
    <source>
        <dbReference type="Proteomes" id="UP000009168"/>
    </source>
</evidence>
<accession>W7X9J2</accession>
<dbReference type="KEGG" id="tet:TTHERM_000551068"/>
<reference evidence="2" key="1">
    <citation type="journal article" date="2006" name="PLoS Biol.">
        <title>Macronuclear genome sequence of the ciliate Tetrahymena thermophila, a model eukaryote.</title>
        <authorList>
            <person name="Eisen J.A."/>
            <person name="Coyne R.S."/>
            <person name="Wu M."/>
            <person name="Wu D."/>
            <person name="Thiagarajan M."/>
            <person name="Wortman J.R."/>
            <person name="Badger J.H."/>
            <person name="Ren Q."/>
            <person name="Amedeo P."/>
            <person name="Jones K.M."/>
            <person name="Tallon L.J."/>
            <person name="Delcher A.L."/>
            <person name="Salzberg S.L."/>
            <person name="Silva J.C."/>
            <person name="Haas B.J."/>
            <person name="Majoros W.H."/>
            <person name="Farzad M."/>
            <person name="Carlton J.M."/>
            <person name="Smith R.K. Jr."/>
            <person name="Garg J."/>
            <person name="Pearlman R.E."/>
            <person name="Karrer K.M."/>
            <person name="Sun L."/>
            <person name="Manning G."/>
            <person name="Elde N.C."/>
            <person name="Turkewitz A.P."/>
            <person name="Asai D.J."/>
            <person name="Wilkes D.E."/>
            <person name="Wang Y."/>
            <person name="Cai H."/>
            <person name="Collins K."/>
            <person name="Stewart B.A."/>
            <person name="Lee S.R."/>
            <person name="Wilamowska K."/>
            <person name="Weinberg Z."/>
            <person name="Ruzzo W.L."/>
            <person name="Wloga D."/>
            <person name="Gaertig J."/>
            <person name="Frankel J."/>
            <person name="Tsao C.-C."/>
            <person name="Gorovsky M.A."/>
            <person name="Keeling P.J."/>
            <person name="Waller R.F."/>
            <person name="Patron N.J."/>
            <person name="Cherry J.M."/>
            <person name="Stover N.A."/>
            <person name="Krieger C.J."/>
            <person name="del Toro C."/>
            <person name="Ryder H.F."/>
            <person name="Williamson S.C."/>
            <person name="Barbeau R.A."/>
            <person name="Hamilton E.P."/>
            <person name="Orias E."/>
        </authorList>
    </citation>
    <scope>NUCLEOTIDE SEQUENCE [LARGE SCALE GENOMIC DNA]</scope>
    <source>
        <strain evidence="2">SB210</strain>
    </source>
</reference>
<dbReference type="InParanoid" id="W7X9J2"/>
<evidence type="ECO:0000313" key="1">
    <source>
        <dbReference type="EMBL" id="EWS76080.1"/>
    </source>
</evidence>
<dbReference type="AlphaFoldDB" id="W7X9J2"/>
<dbReference type="GeneID" id="24439540"/>
<sequence>MFIIIKFKLRSSHKRPYLLILRRIFIFCLYQLQTIKFIYLSNQKQLIINLVSNPNLYFLYQKVIIQSINSSTNQLIELQKSLNSKIFLGLKNVQFKIYGSYNFFRKFIKIFYSDIYILIDLKYKKCKGFSMVFCESFIITFVCKILTIRMVNQILFIIRYQPNFTLSPQILNNRLSLQNSIQFNKFKIDYRQIINNCQVSLSKTQQNIKIFDKINIIINIYINQYSQQTINQNKFSILALIDKNVLQQLAKL</sequence>
<dbReference type="RefSeq" id="XP_012651387.1">
    <property type="nucleotide sequence ID" value="XM_012795933.1"/>
</dbReference>
<dbReference type="EMBL" id="GG662828">
    <property type="protein sequence ID" value="EWS76080.1"/>
    <property type="molecule type" value="Genomic_DNA"/>
</dbReference>
<keyword evidence="2" id="KW-1185">Reference proteome</keyword>
<organism evidence="1 2">
    <name type="scientific">Tetrahymena thermophila (strain SB210)</name>
    <dbReference type="NCBI Taxonomy" id="312017"/>
    <lineage>
        <taxon>Eukaryota</taxon>
        <taxon>Sar</taxon>
        <taxon>Alveolata</taxon>
        <taxon>Ciliophora</taxon>
        <taxon>Intramacronucleata</taxon>
        <taxon>Oligohymenophorea</taxon>
        <taxon>Hymenostomatida</taxon>
        <taxon>Tetrahymenina</taxon>
        <taxon>Tetrahymenidae</taxon>
        <taxon>Tetrahymena</taxon>
    </lineage>
</organism>
<dbReference type="Proteomes" id="UP000009168">
    <property type="component" value="Unassembled WGS sequence"/>
</dbReference>
<gene>
    <name evidence="1" type="ORF">TTHERM_000551068</name>
</gene>
<proteinExistence type="predicted"/>